<dbReference type="EMBL" id="AZMM01001596">
    <property type="protein sequence ID" value="ETJ44387.1"/>
    <property type="molecule type" value="Genomic_DNA"/>
</dbReference>
<feature type="non-terminal residue" evidence="1">
    <location>
        <position position="1"/>
    </location>
</feature>
<dbReference type="AlphaFoldDB" id="W1YPJ7"/>
<dbReference type="GO" id="GO:0008784">
    <property type="term" value="F:alanine racemase activity"/>
    <property type="evidence" value="ECO:0007669"/>
    <property type="project" value="InterPro"/>
</dbReference>
<dbReference type="InterPro" id="IPR029066">
    <property type="entry name" value="PLP-binding_barrel"/>
</dbReference>
<reference evidence="1" key="1">
    <citation type="submission" date="2013-12" db="EMBL/GenBank/DDBJ databases">
        <title>A Varibaculum cambriense genome reconstructed from a premature infant gut community with otherwise low bacterial novelty that shifts toward anaerobic metabolism during the third week of life.</title>
        <authorList>
            <person name="Brown C.T."/>
            <person name="Sharon I."/>
            <person name="Thomas B.C."/>
            <person name="Castelle C.J."/>
            <person name="Morowitz M.J."/>
            <person name="Banfield J.F."/>
        </authorList>
    </citation>
    <scope>NUCLEOTIDE SEQUENCE</scope>
</reference>
<comment type="caution">
    <text evidence="1">The sequence shown here is derived from an EMBL/GenBank/DDBJ whole genome shotgun (WGS) entry which is preliminary data.</text>
</comment>
<dbReference type="PANTHER" id="PTHR30511">
    <property type="entry name" value="ALANINE RACEMASE"/>
    <property type="match status" value="1"/>
</dbReference>
<dbReference type="GO" id="GO:0030632">
    <property type="term" value="P:D-alanine biosynthetic process"/>
    <property type="evidence" value="ECO:0007669"/>
    <property type="project" value="TreeGrafter"/>
</dbReference>
<dbReference type="Gene3D" id="2.40.37.10">
    <property type="entry name" value="Lyase, Ornithine Decarboxylase, Chain A, domain 1"/>
    <property type="match status" value="1"/>
</dbReference>
<dbReference type="PRINTS" id="PR00992">
    <property type="entry name" value="ALARACEMASE"/>
</dbReference>
<protein>
    <submittedName>
        <fullName evidence="1">Alanine racemase</fullName>
    </submittedName>
</protein>
<name>W1YPJ7_9ZZZZ</name>
<organism evidence="1">
    <name type="scientific">human gut metagenome</name>
    <dbReference type="NCBI Taxonomy" id="408170"/>
    <lineage>
        <taxon>unclassified sequences</taxon>
        <taxon>metagenomes</taxon>
        <taxon>organismal metagenomes</taxon>
    </lineage>
</organism>
<dbReference type="InterPro" id="IPR000821">
    <property type="entry name" value="Ala_racemase"/>
</dbReference>
<dbReference type="SUPFAM" id="SSF51419">
    <property type="entry name" value="PLP-binding barrel"/>
    <property type="match status" value="1"/>
</dbReference>
<feature type="non-terminal residue" evidence="1">
    <location>
        <position position="76"/>
    </location>
</feature>
<dbReference type="GO" id="GO:0005829">
    <property type="term" value="C:cytosol"/>
    <property type="evidence" value="ECO:0007669"/>
    <property type="project" value="TreeGrafter"/>
</dbReference>
<dbReference type="GO" id="GO:0030170">
    <property type="term" value="F:pyridoxal phosphate binding"/>
    <property type="evidence" value="ECO:0007669"/>
    <property type="project" value="TreeGrafter"/>
</dbReference>
<accession>W1YPJ7</accession>
<dbReference type="PANTHER" id="PTHR30511:SF0">
    <property type="entry name" value="ALANINE RACEMASE, CATABOLIC-RELATED"/>
    <property type="match status" value="1"/>
</dbReference>
<proteinExistence type="predicted"/>
<gene>
    <name evidence="1" type="ORF">Q604_UNBC01596G0001</name>
</gene>
<dbReference type="SUPFAM" id="SSF50621">
    <property type="entry name" value="Alanine racemase C-terminal domain-like"/>
    <property type="match status" value="1"/>
</dbReference>
<evidence type="ECO:0000313" key="1">
    <source>
        <dbReference type="EMBL" id="ETJ44387.1"/>
    </source>
</evidence>
<dbReference type="InterPro" id="IPR009006">
    <property type="entry name" value="Ala_racemase/Decarboxylase_C"/>
</dbReference>
<sequence>FRPDADYRFSLANSAGLLSVKDSLFTDARPGIIQYGIMPSLDVPNRLGLKPVLSFHSEVVHVQRLEAGEGIGYGST</sequence>